<dbReference type="Proteomes" id="UP001165168">
    <property type="component" value="Unassembled WGS sequence"/>
</dbReference>
<protein>
    <submittedName>
        <fullName evidence="3">Nuclease</fullName>
    </submittedName>
</protein>
<dbReference type="InterPro" id="IPR027417">
    <property type="entry name" value="P-loop_NTPase"/>
</dbReference>
<dbReference type="AlphaFoldDB" id="A0AAV5P5P7"/>
<proteinExistence type="predicted"/>
<name>A0AAV5P5P7_CELCE</name>
<comment type="caution">
    <text evidence="3">The sequence shown here is derived from an EMBL/GenBank/DDBJ whole genome shotgun (WGS) entry which is preliminary data.</text>
</comment>
<sequence length="577" mass="63856">MRVAHRPAGTRDVIGPVRYERVMPHAYPPDPTFPDDGGAERAVWEALVAQLPDDAVVVHGLHLQEDEHEYEIDVLVAWPGVGIAAIEVKGGYVDRHEGAWYQGSGDRRHRIDPVRQVQGARHALQALLRRRGLWAGGARTAHLVALPHRYVPADWSSLDLPRDMLVDRTDLERPLGVADRVKHAIERHGQGHAPLALDDVPDLVESLTGGFPSQAEHLALAAQHETRLEQMTRDQSRTLDALSEVHRMRVVGGAGCGKTWLALEQARRRARAGERVALLCYSRGLGRYFERIVEQWPARDRPAYVGLFHDLPLAWGADPGADDDPDYWERRLPLALGALADARGAADLFDAVVVDEAQDFGDLWWPSLLRCLRDQDSGGLYVFMDDAQRVFPREGRVPLELVPVTLHENLRSTKQIAQVFGALSPERITPRGMEGPPVRVVDVPATDAVGAADDAVEALLDEGWGSGQLALLATGRRHPQQVNEVEAGGHAAYWDAFFAEDDVFYGHVLGFKGLERPVVVLAVNGVRDVVRAREMLYTGLSRARSLLVVVGDRSWIEEIGGEAVRRRLARAQEWSPA</sequence>
<evidence type="ECO:0000313" key="4">
    <source>
        <dbReference type="Proteomes" id="UP001165168"/>
    </source>
</evidence>
<evidence type="ECO:0000259" key="2">
    <source>
        <dbReference type="Pfam" id="PF13538"/>
    </source>
</evidence>
<dbReference type="Gene3D" id="3.40.50.300">
    <property type="entry name" value="P-loop containing nucleotide triphosphate hydrolases"/>
    <property type="match status" value="2"/>
</dbReference>
<accession>A0AAV5P5P7</accession>
<feature type="domain" description="UvrD-like helicase C-terminal" evidence="2">
    <location>
        <begin position="511"/>
        <end position="550"/>
    </location>
</feature>
<reference evidence="3" key="1">
    <citation type="submission" date="2023-03" db="EMBL/GenBank/DDBJ databases">
        <title>Cellulosimicrobium cellulans NBRC 103059.</title>
        <authorList>
            <person name="Ichikawa N."/>
            <person name="Sato H."/>
            <person name="Tonouchi N."/>
        </authorList>
    </citation>
    <scope>NUCLEOTIDE SEQUENCE</scope>
    <source>
        <strain evidence="3">NBRC 103059</strain>
    </source>
</reference>
<dbReference type="Pfam" id="PF13538">
    <property type="entry name" value="UvrD_C_2"/>
    <property type="match status" value="1"/>
</dbReference>
<feature type="domain" description="NERD" evidence="1">
    <location>
        <begin position="39"/>
        <end position="128"/>
    </location>
</feature>
<evidence type="ECO:0000259" key="1">
    <source>
        <dbReference type="Pfam" id="PF08378"/>
    </source>
</evidence>
<evidence type="ECO:0000313" key="3">
    <source>
        <dbReference type="EMBL" id="GLY57388.1"/>
    </source>
</evidence>
<dbReference type="EMBL" id="BSTG01000002">
    <property type="protein sequence ID" value="GLY57388.1"/>
    <property type="molecule type" value="Genomic_DNA"/>
</dbReference>
<dbReference type="InterPro" id="IPR027785">
    <property type="entry name" value="UvrD-like_helicase_C"/>
</dbReference>
<dbReference type="InterPro" id="IPR011528">
    <property type="entry name" value="NERD"/>
</dbReference>
<gene>
    <name evidence="3" type="ORF">Ccel01_19900</name>
</gene>
<organism evidence="3 4">
    <name type="scientific">Cellulosimicrobium cellulans</name>
    <name type="common">Arthrobacter luteus</name>
    <dbReference type="NCBI Taxonomy" id="1710"/>
    <lineage>
        <taxon>Bacteria</taxon>
        <taxon>Bacillati</taxon>
        <taxon>Actinomycetota</taxon>
        <taxon>Actinomycetes</taxon>
        <taxon>Micrococcales</taxon>
        <taxon>Promicromonosporaceae</taxon>
        <taxon>Cellulosimicrobium</taxon>
    </lineage>
</organism>
<dbReference type="SUPFAM" id="SSF52540">
    <property type="entry name" value="P-loop containing nucleoside triphosphate hydrolases"/>
    <property type="match status" value="1"/>
</dbReference>
<dbReference type="Pfam" id="PF08378">
    <property type="entry name" value="NERD"/>
    <property type="match status" value="1"/>
</dbReference>